<dbReference type="PANTHER" id="PTHR21310">
    <property type="entry name" value="AMINOGLYCOSIDE PHOSPHOTRANSFERASE-RELATED-RELATED"/>
    <property type="match status" value="1"/>
</dbReference>
<keyword evidence="3" id="KW-1185">Reference proteome</keyword>
<dbReference type="Gene3D" id="3.90.1200.10">
    <property type="match status" value="1"/>
</dbReference>
<dbReference type="InterPro" id="IPR002575">
    <property type="entry name" value="Aminoglycoside_PTrfase"/>
</dbReference>
<evidence type="ECO:0000313" key="3">
    <source>
        <dbReference type="Proteomes" id="UP000253664"/>
    </source>
</evidence>
<accession>A0A367LDN2</accession>
<dbReference type="InterPro" id="IPR051678">
    <property type="entry name" value="AGP_Transferase"/>
</dbReference>
<dbReference type="AlphaFoldDB" id="A0A367LDN2"/>
<feature type="domain" description="Aminoglycoside phosphotransferase" evidence="1">
    <location>
        <begin position="38"/>
        <end position="225"/>
    </location>
</feature>
<dbReference type="Pfam" id="PF01636">
    <property type="entry name" value="APH"/>
    <property type="match status" value="1"/>
</dbReference>
<sequence length="265" mass="30093">MASTGRLSLLQRFVRWLEDWTLSLRLRLGSKILYDDVRKIVRISRSELVKGPCSRQELEAMEYVAAHTSVCLPRVHRTYDRPEGLFIAMDYIDGTCLDTVWSQLNDTDKREIVMQVWHYARQLHACRPPASLNRPTAASVSGGPVRDGILGVDDVGAVTVGPFATAGDFHHLTRGNPDVEAFPRSPPHTGLVHADLTPRNVIRTADGRLCIIDWEFAGWWPLYWERVKWYFSDFPTMPDWVTLLDEVSGWTTTVGEERGNLDEGE</sequence>
<protein>
    <recommendedName>
        <fullName evidence="1">Aminoglycoside phosphotransferase domain-containing protein</fullName>
    </recommendedName>
</protein>
<feature type="non-terminal residue" evidence="2">
    <location>
        <position position="265"/>
    </location>
</feature>
<dbReference type="OrthoDB" id="8300194at2759"/>
<dbReference type="InterPro" id="IPR011009">
    <property type="entry name" value="Kinase-like_dom_sf"/>
</dbReference>
<dbReference type="EMBL" id="LKCN02000007">
    <property type="protein sequence ID" value="RCI12538.1"/>
    <property type="molecule type" value="Genomic_DNA"/>
</dbReference>
<organism evidence="2 3">
    <name type="scientific">Ophiocordyceps polyrhachis-furcata BCC 54312</name>
    <dbReference type="NCBI Taxonomy" id="1330021"/>
    <lineage>
        <taxon>Eukaryota</taxon>
        <taxon>Fungi</taxon>
        <taxon>Dikarya</taxon>
        <taxon>Ascomycota</taxon>
        <taxon>Pezizomycotina</taxon>
        <taxon>Sordariomycetes</taxon>
        <taxon>Hypocreomycetidae</taxon>
        <taxon>Hypocreales</taxon>
        <taxon>Ophiocordycipitaceae</taxon>
        <taxon>Ophiocordyceps</taxon>
    </lineage>
</organism>
<proteinExistence type="predicted"/>
<comment type="caution">
    <text evidence="2">The sequence shown here is derived from an EMBL/GenBank/DDBJ whole genome shotgun (WGS) entry which is preliminary data.</text>
</comment>
<dbReference type="PANTHER" id="PTHR21310:SF15">
    <property type="entry name" value="AMINOGLYCOSIDE PHOSPHOTRANSFERASE DOMAIN-CONTAINING PROTEIN"/>
    <property type="match status" value="1"/>
</dbReference>
<evidence type="ECO:0000313" key="2">
    <source>
        <dbReference type="EMBL" id="RCI12538.1"/>
    </source>
</evidence>
<gene>
    <name evidence="2" type="ORF">L249_1267</name>
</gene>
<reference evidence="2 3" key="1">
    <citation type="journal article" date="2015" name="BMC Genomics">
        <title>Insights from the genome of Ophiocordyceps polyrhachis-furcata to pathogenicity and host specificity in insect fungi.</title>
        <authorList>
            <person name="Wichadakul D."/>
            <person name="Kobmoo N."/>
            <person name="Ingsriswang S."/>
            <person name="Tangphatsornruang S."/>
            <person name="Chantasingh D."/>
            <person name="Luangsa-ard J.J."/>
            <person name="Eurwilaichitr L."/>
        </authorList>
    </citation>
    <scope>NUCLEOTIDE SEQUENCE [LARGE SCALE GENOMIC DNA]</scope>
    <source>
        <strain evidence="2 3">BCC 54312</strain>
    </source>
</reference>
<dbReference type="Proteomes" id="UP000253664">
    <property type="component" value="Unassembled WGS sequence"/>
</dbReference>
<name>A0A367LDN2_9HYPO</name>
<dbReference type="SUPFAM" id="SSF56112">
    <property type="entry name" value="Protein kinase-like (PK-like)"/>
    <property type="match status" value="1"/>
</dbReference>
<evidence type="ECO:0000259" key="1">
    <source>
        <dbReference type="Pfam" id="PF01636"/>
    </source>
</evidence>